<accession>A0A6N8TKS5</accession>
<dbReference type="InterPro" id="IPR024559">
    <property type="entry name" value="DUF3846"/>
</dbReference>
<gene>
    <name evidence="2" type="ORF">GR156_16125</name>
</gene>
<feature type="domain" description="DUF3846" evidence="1">
    <location>
        <begin position="5"/>
        <end position="100"/>
    </location>
</feature>
<evidence type="ECO:0000259" key="1">
    <source>
        <dbReference type="Pfam" id="PF12957"/>
    </source>
</evidence>
<comment type="caution">
    <text evidence="2">The sequence shown here is derived from an EMBL/GenBank/DDBJ whole genome shotgun (WGS) entry which is preliminary data.</text>
</comment>
<dbReference type="Proteomes" id="UP000440304">
    <property type="component" value="Unassembled WGS sequence"/>
</dbReference>
<dbReference type="EMBL" id="WUML01000015">
    <property type="protein sequence ID" value="MXO01848.1"/>
    <property type="molecule type" value="Genomic_DNA"/>
</dbReference>
<organism evidence="2 3">
    <name type="scientific">Shinella zoogloeoides</name>
    <name type="common">Crabtreella saccharophila</name>
    <dbReference type="NCBI Taxonomy" id="352475"/>
    <lineage>
        <taxon>Bacteria</taxon>
        <taxon>Pseudomonadati</taxon>
        <taxon>Pseudomonadota</taxon>
        <taxon>Alphaproteobacteria</taxon>
        <taxon>Hyphomicrobiales</taxon>
        <taxon>Rhizobiaceae</taxon>
        <taxon>Shinella</taxon>
    </lineage>
</organism>
<dbReference type="RefSeq" id="WP_024270605.1">
    <property type="nucleotide sequence ID" value="NZ_CP086613.1"/>
</dbReference>
<dbReference type="AlphaFoldDB" id="A0A6N8TKS5"/>
<evidence type="ECO:0000313" key="2">
    <source>
        <dbReference type="EMBL" id="MXO01848.1"/>
    </source>
</evidence>
<reference evidence="2 3" key="1">
    <citation type="submission" date="2019-12" db="EMBL/GenBank/DDBJ databases">
        <title>Shinella granuli gen. nov., sp. nov., and proposal of the reclassification of Zoogloea ramigera ATCC 19623 as Shinella zoogloeoides sp. nov.</title>
        <authorList>
            <person name="Gao J."/>
        </authorList>
    </citation>
    <scope>NUCLEOTIDE SEQUENCE [LARGE SCALE GENOMIC DNA]</scope>
    <source>
        <strain evidence="2 3">DSM 287</strain>
    </source>
</reference>
<dbReference type="Pfam" id="PF12957">
    <property type="entry name" value="DUF3846"/>
    <property type="match status" value="1"/>
</dbReference>
<dbReference type="OrthoDB" id="950017at2"/>
<proteinExistence type="predicted"/>
<evidence type="ECO:0000313" key="3">
    <source>
        <dbReference type="Proteomes" id="UP000440304"/>
    </source>
</evidence>
<name>A0A6N8TKS5_SHIZO</name>
<protein>
    <recommendedName>
        <fullName evidence="1">DUF3846 domain-containing protein</fullName>
    </recommendedName>
</protein>
<sequence length="146" mass="15454">MSAVKAFLIEPMAGTIRPVTINLEGSYAEIKGLVKCDMIDIVRVSGFDIIVDDNGLNETVPCLTEVAGAPTPIAGNLLVTKSDRLGELTDVTEAIDAVAALFTIVRPALHPVIVVSERPGIIAAHITRVEIILDRSTPQIVEAAEA</sequence>